<gene>
    <name evidence="1" type="ORF">HA48_15590</name>
</gene>
<dbReference type="Proteomes" id="UP000193104">
    <property type="component" value="Unassembled WGS sequence"/>
</dbReference>
<accession>A0A1X1D473</accession>
<sequence>MIEQKDVDFLYETFLDFIVEDKQNLLKTFSERFQLAVTMEVTLTNCKPELYNRVHTKTLKLSELWYCFELLTTATEYGFGNLKEKSEEERNMEWLKTQRVSVMGKIEAEKPKKQNPFVNVDSTYTPFGKARLLNEKYFHDKWFFFAYESMLWAFTLTHVQSDKLSRDTMTISLSRYLENLTKQAQGEQIHFLTRGYNSLMGNSSDRTDSSYILSFIYALRCCYVHQGELPDSYQIPIEYKEFIVDECIKFLTGYCSLAYSTVIDELYLS</sequence>
<protein>
    <submittedName>
        <fullName evidence="1">Uncharacterized protein</fullName>
    </submittedName>
</protein>
<evidence type="ECO:0000313" key="2">
    <source>
        <dbReference type="Proteomes" id="UP000193104"/>
    </source>
</evidence>
<organism evidence="1 2">
    <name type="scientific">Pantoea wallisii</name>
    <dbReference type="NCBI Taxonomy" id="1076551"/>
    <lineage>
        <taxon>Bacteria</taxon>
        <taxon>Pseudomonadati</taxon>
        <taxon>Pseudomonadota</taxon>
        <taxon>Gammaproteobacteria</taxon>
        <taxon>Enterobacterales</taxon>
        <taxon>Erwiniaceae</taxon>
        <taxon>Pantoea</taxon>
    </lineage>
</organism>
<dbReference type="AlphaFoldDB" id="A0A1X1D473"/>
<dbReference type="RefSeq" id="WP_128602184.1">
    <property type="nucleotide sequence ID" value="NZ_MLFS01000047.1"/>
</dbReference>
<evidence type="ECO:0000313" key="1">
    <source>
        <dbReference type="EMBL" id="ORM71485.1"/>
    </source>
</evidence>
<keyword evidence="2" id="KW-1185">Reference proteome</keyword>
<reference evidence="1 2" key="1">
    <citation type="journal article" date="2017" name="Antonie Van Leeuwenhoek">
        <title>Phylogenomic resolution of the bacterial genus Pantoea and its relationship with Erwinia and Tatumella.</title>
        <authorList>
            <person name="Palmer M."/>
            <person name="Steenkamp E.T."/>
            <person name="Coetzee M.P."/>
            <person name="Chan W.Y."/>
            <person name="van Zyl E."/>
            <person name="De Maayer P."/>
            <person name="Coutinho T.A."/>
            <person name="Blom J."/>
            <person name="Smits T.H."/>
            <person name="Duffy B."/>
            <person name="Venter S.N."/>
        </authorList>
    </citation>
    <scope>NUCLEOTIDE SEQUENCE [LARGE SCALE GENOMIC DNA]</scope>
    <source>
        <strain evidence="1 2">LMG 26277</strain>
    </source>
</reference>
<dbReference type="EMBL" id="MLFS01000047">
    <property type="protein sequence ID" value="ORM71485.1"/>
    <property type="molecule type" value="Genomic_DNA"/>
</dbReference>
<comment type="caution">
    <text evidence="1">The sequence shown here is derived from an EMBL/GenBank/DDBJ whole genome shotgun (WGS) entry which is preliminary data.</text>
</comment>
<name>A0A1X1D473_9GAMM</name>
<proteinExistence type="predicted"/>